<evidence type="ECO:0000256" key="4">
    <source>
        <dbReference type="ARBA" id="ARBA00023125"/>
    </source>
</evidence>
<evidence type="ECO:0000313" key="11">
    <source>
        <dbReference type="EMBL" id="KAK0577756.1"/>
    </source>
</evidence>
<evidence type="ECO:0000256" key="7">
    <source>
        <dbReference type="ARBA" id="ARBA00023242"/>
    </source>
</evidence>
<organism evidence="11 12">
    <name type="scientific">Acer saccharum</name>
    <name type="common">Sugar maple</name>
    <dbReference type="NCBI Taxonomy" id="4024"/>
    <lineage>
        <taxon>Eukaryota</taxon>
        <taxon>Viridiplantae</taxon>
        <taxon>Streptophyta</taxon>
        <taxon>Embryophyta</taxon>
        <taxon>Tracheophyta</taxon>
        <taxon>Spermatophyta</taxon>
        <taxon>Magnoliopsida</taxon>
        <taxon>eudicotyledons</taxon>
        <taxon>Gunneridae</taxon>
        <taxon>Pentapetalae</taxon>
        <taxon>rosids</taxon>
        <taxon>malvids</taxon>
        <taxon>Sapindales</taxon>
        <taxon>Sapindaceae</taxon>
        <taxon>Hippocastanoideae</taxon>
        <taxon>Acereae</taxon>
        <taxon>Acer</taxon>
    </lineage>
</organism>
<dbReference type="GO" id="GO:0000976">
    <property type="term" value="F:transcription cis-regulatory region binding"/>
    <property type="evidence" value="ECO:0007669"/>
    <property type="project" value="UniProtKB-ARBA"/>
</dbReference>
<evidence type="ECO:0000256" key="5">
    <source>
        <dbReference type="ARBA" id="ARBA00023159"/>
    </source>
</evidence>
<dbReference type="PRINTS" id="PR00367">
    <property type="entry name" value="ETHRSPELEMNT"/>
</dbReference>
<accession>A0AA39RNK9</accession>
<dbReference type="Pfam" id="PF00847">
    <property type="entry name" value="AP2"/>
    <property type="match status" value="1"/>
</dbReference>
<protein>
    <recommendedName>
        <fullName evidence="10">AP2/ERF domain-containing protein</fullName>
    </recommendedName>
</protein>
<evidence type="ECO:0000256" key="2">
    <source>
        <dbReference type="ARBA" id="ARBA00022745"/>
    </source>
</evidence>
<dbReference type="InterPro" id="IPR051758">
    <property type="entry name" value="ERF/AP2-like"/>
</dbReference>
<dbReference type="PANTHER" id="PTHR31657:SF73">
    <property type="entry name" value="OS02G0752800 PROTEIN"/>
    <property type="match status" value="1"/>
</dbReference>
<evidence type="ECO:0000256" key="8">
    <source>
        <dbReference type="ARBA" id="ARBA00024343"/>
    </source>
</evidence>
<name>A0AA39RNK9_ACESA</name>
<gene>
    <name evidence="11" type="ORF">LWI29_038162</name>
</gene>
<dbReference type="SUPFAM" id="SSF54171">
    <property type="entry name" value="DNA-binding domain"/>
    <property type="match status" value="1"/>
</dbReference>
<dbReference type="InterPro" id="IPR016177">
    <property type="entry name" value="DNA-bd_dom_sf"/>
</dbReference>
<reference evidence="11" key="1">
    <citation type="journal article" date="2022" name="Plant J.">
        <title>Strategies of tolerance reflected in two North American maple genomes.</title>
        <authorList>
            <person name="McEvoy S.L."/>
            <person name="Sezen U.U."/>
            <person name="Trouern-Trend A."/>
            <person name="McMahon S.M."/>
            <person name="Schaberg P.G."/>
            <person name="Yang J."/>
            <person name="Wegrzyn J.L."/>
            <person name="Swenson N.G."/>
        </authorList>
    </citation>
    <scope>NUCLEOTIDE SEQUENCE</scope>
    <source>
        <strain evidence="11">NS2018</strain>
    </source>
</reference>
<dbReference type="PANTHER" id="PTHR31657">
    <property type="entry name" value="ETHYLENE-RESPONSIVE TRANSCRIPTION FACTOR ERF061"/>
    <property type="match status" value="1"/>
</dbReference>
<keyword evidence="3" id="KW-0805">Transcription regulation</keyword>
<keyword evidence="5" id="KW-0010">Activator</keyword>
<evidence type="ECO:0000256" key="1">
    <source>
        <dbReference type="ARBA" id="ARBA00004123"/>
    </source>
</evidence>
<sequence>MATLLDLYSSRAVPQDLFGGGELMEALEPFMKSASSSCASSQTPPSSPCIPSTSYDNFISFSPSLSTQEIQPGFYNPDACSTSSTHFFSDGFSIQDPFCGLQQQLPVSQIGLNNLTPFQIQQIQTQIQLQNQETQTQLFLQQQQLQQQHQQPPQNHRLSFLSPKPVPMKQVGIPPKPTKLYRGVRQRHWGKWVAEIRLPKNRTRLWLGTFDTAEEAALAYDKAAYKLRGDYARLNFPNLRHNGSHIGGEFGEYKPLHSSVDAKLAAICESLADSQKQGKKEKQNTSAEKKRRRTVSAPVEEPQTAAASTDDVIVGGGGEVQGCVKAESSSCSDVSAGSSPLSDLTFQDSTEPSWNVGSENFMLQKYPSYEIDWDSILS</sequence>
<dbReference type="InterPro" id="IPR036955">
    <property type="entry name" value="AP2/ERF_dom_sf"/>
</dbReference>
<feature type="domain" description="AP2/ERF" evidence="10">
    <location>
        <begin position="180"/>
        <end position="237"/>
    </location>
</feature>
<proteinExistence type="inferred from homology"/>
<dbReference type="AlphaFoldDB" id="A0AA39RNK9"/>
<dbReference type="InterPro" id="IPR001471">
    <property type="entry name" value="AP2/ERF_dom"/>
</dbReference>
<dbReference type="Proteomes" id="UP001168877">
    <property type="component" value="Unassembled WGS sequence"/>
</dbReference>
<dbReference type="GO" id="GO:0009873">
    <property type="term" value="P:ethylene-activated signaling pathway"/>
    <property type="evidence" value="ECO:0007669"/>
    <property type="project" value="UniProtKB-KW"/>
</dbReference>
<dbReference type="CDD" id="cd00018">
    <property type="entry name" value="AP2"/>
    <property type="match status" value="1"/>
</dbReference>
<evidence type="ECO:0000313" key="12">
    <source>
        <dbReference type="Proteomes" id="UP001168877"/>
    </source>
</evidence>
<comment type="similarity">
    <text evidence="8">Belongs to the AP2/ERF transcription factor family. ERF subfamily.</text>
</comment>
<keyword evidence="7" id="KW-0539">Nucleus</keyword>
<keyword evidence="2" id="KW-0936">Ethylene signaling pathway</keyword>
<keyword evidence="4" id="KW-0238">DNA-binding</keyword>
<comment type="caution">
    <text evidence="11">The sequence shown here is derived from an EMBL/GenBank/DDBJ whole genome shotgun (WGS) entry which is preliminary data.</text>
</comment>
<keyword evidence="12" id="KW-1185">Reference proteome</keyword>
<evidence type="ECO:0000256" key="6">
    <source>
        <dbReference type="ARBA" id="ARBA00023163"/>
    </source>
</evidence>
<dbReference type="PROSITE" id="PS51032">
    <property type="entry name" value="AP2_ERF"/>
    <property type="match status" value="1"/>
</dbReference>
<reference evidence="11" key="2">
    <citation type="submission" date="2023-06" db="EMBL/GenBank/DDBJ databases">
        <authorList>
            <person name="Swenson N.G."/>
            <person name="Wegrzyn J.L."/>
            <person name="Mcevoy S.L."/>
        </authorList>
    </citation>
    <scope>NUCLEOTIDE SEQUENCE</scope>
    <source>
        <strain evidence="11">NS2018</strain>
        <tissue evidence="11">Leaf</tissue>
    </source>
</reference>
<dbReference type="SMART" id="SM00380">
    <property type="entry name" value="AP2"/>
    <property type="match status" value="1"/>
</dbReference>
<dbReference type="Gene3D" id="3.30.730.10">
    <property type="entry name" value="AP2/ERF domain"/>
    <property type="match status" value="1"/>
</dbReference>
<dbReference type="EMBL" id="JAUESC010000386">
    <property type="protein sequence ID" value="KAK0577756.1"/>
    <property type="molecule type" value="Genomic_DNA"/>
</dbReference>
<dbReference type="FunFam" id="3.30.730.10:FF:000001">
    <property type="entry name" value="Ethylene-responsive transcription factor 2"/>
    <property type="match status" value="1"/>
</dbReference>
<keyword evidence="6" id="KW-0804">Transcription</keyword>
<evidence type="ECO:0000256" key="3">
    <source>
        <dbReference type="ARBA" id="ARBA00023015"/>
    </source>
</evidence>
<dbReference type="GO" id="GO:0005634">
    <property type="term" value="C:nucleus"/>
    <property type="evidence" value="ECO:0007669"/>
    <property type="project" value="UniProtKB-SubCell"/>
</dbReference>
<comment type="subcellular location">
    <subcellularLocation>
        <location evidence="1">Nucleus</location>
    </subcellularLocation>
</comment>
<evidence type="ECO:0000259" key="10">
    <source>
        <dbReference type="PROSITE" id="PS51032"/>
    </source>
</evidence>
<evidence type="ECO:0000256" key="9">
    <source>
        <dbReference type="SAM" id="MobiDB-lite"/>
    </source>
</evidence>
<feature type="region of interest" description="Disordered" evidence="9">
    <location>
        <begin position="273"/>
        <end position="306"/>
    </location>
</feature>
<dbReference type="GO" id="GO:0003700">
    <property type="term" value="F:DNA-binding transcription factor activity"/>
    <property type="evidence" value="ECO:0007669"/>
    <property type="project" value="InterPro"/>
</dbReference>